<evidence type="ECO:0000256" key="3">
    <source>
        <dbReference type="SAM" id="SignalP"/>
    </source>
</evidence>
<dbReference type="AlphaFoldDB" id="A0A0F6IJS9"/>
<dbReference type="EMBL" id="AKWR02000036">
    <property type="protein sequence ID" value="EMJ38304.1"/>
    <property type="molecule type" value="Genomic_DNA"/>
</dbReference>
<dbReference type="SUPFAM" id="SSF52058">
    <property type="entry name" value="L domain-like"/>
    <property type="match status" value="1"/>
</dbReference>
<dbReference type="InterPro" id="IPR050216">
    <property type="entry name" value="LRR_domain-containing"/>
</dbReference>
<proteinExistence type="predicted"/>
<dbReference type="PANTHER" id="PTHR48051">
    <property type="match status" value="1"/>
</dbReference>
<dbReference type="SMART" id="SM00364">
    <property type="entry name" value="LRR_BAC"/>
    <property type="match status" value="4"/>
</dbReference>
<evidence type="ECO:0000256" key="1">
    <source>
        <dbReference type="ARBA" id="ARBA00022614"/>
    </source>
</evidence>
<keyword evidence="2" id="KW-0677">Repeat</keyword>
<dbReference type="SMART" id="SM00369">
    <property type="entry name" value="LRR_TYP"/>
    <property type="match status" value="4"/>
</dbReference>
<feature type="signal peptide" evidence="3">
    <location>
        <begin position="1"/>
        <end position="29"/>
    </location>
</feature>
<gene>
    <name evidence="5" type="ORF">LEP1GSC079_3675</name>
</gene>
<comment type="caution">
    <text evidence="5">The sequence shown here is derived from an EMBL/GenBank/DDBJ whole genome shotgun (WGS) entry which is preliminary data.</text>
</comment>
<dbReference type="PROSITE" id="PS51450">
    <property type="entry name" value="LRR"/>
    <property type="match status" value="1"/>
</dbReference>
<dbReference type="Pfam" id="PF23598">
    <property type="entry name" value="LRR_14"/>
    <property type="match status" value="1"/>
</dbReference>
<dbReference type="InterPro" id="IPR001611">
    <property type="entry name" value="Leu-rich_rpt"/>
</dbReference>
<accession>A0A0F6IJS9</accession>
<evidence type="ECO:0000256" key="2">
    <source>
        <dbReference type="ARBA" id="ARBA00022737"/>
    </source>
</evidence>
<evidence type="ECO:0000313" key="5">
    <source>
        <dbReference type="EMBL" id="EMJ38304.1"/>
    </source>
</evidence>
<dbReference type="Gene3D" id="3.80.10.10">
    <property type="entry name" value="Ribonuclease Inhibitor"/>
    <property type="match status" value="1"/>
</dbReference>
<dbReference type="PANTHER" id="PTHR48051:SF39">
    <property type="entry name" value="P53-INDUCED DEATH DOMAIN PROTEIN 1"/>
    <property type="match status" value="1"/>
</dbReference>
<reference evidence="5 6" key="1">
    <citation type="submission" date="2013-01" db="EMBL/GenBank/DDBJ databases">
        <authorList>
            <person name="Harkins D.M."/>
            <person name="Durkin A.S."/>
            <person name="Brinkac L.M."/>
            <person name="Haft D.H."/>
            <person name="Selengut J.D."/>
            <person name="Sanka R."/>
            <person name="DePew J."/>
            <person name="Purushe J."/>
            <person name="Peacock S.J."/>
            <person name="Thaipadungpanit J."/>
            <person name="Wuthiekanun V.W."/>
            <person name="Day N.P."/>
            <person name="Vinetz J.M."/>
            <person name="Sutton G.G."/>
            <person name="Nierman W.C."/>
            <person name="Fouts D.E."/>
        </authorList>
    </citation>
    <scope>NUCLEOTIDE SEQUENCE [LARGE SCALE GENOMIC DNA]</scope>
    <source>
        <strain evidence="5 6">FPW1039</strain>
    </source>
</reference>
<protein>
    <submittedName>
        <fullName evidence="5">Leucine rich repeat protein</fullName>
    </submittedName>
</protein>
<keyword evidence="1" id="KW-0433">Leucine-rich repeat</keyword>
<evidence type="ECO:0000259" key="4">
    <source>
        <dbReference type="Pfam" id="PF23598"/>
    </source>
</evidence>
<keyword evidence="3" id="KW-0732">Signal</keyword>
<dbReference type="InterPro" id="IPR055414">
    <property type="entry name" value="LRR_R13L4/SHOC2-like"/>
</dbReference>
<sequence>MNFQSINIRLNKRLMILLILICFSCKLQAQSNEAQTYYRNITEVLKNPQNVRILNLSGSKLTTLPGEIGKLQNLQLLNLDDNQLIALPKEIGRLQKLESLGLDHNQLNALPKEIGKLQKLQTLNLKYNQLATLPEEIKQLKNLKKLYLHNNPLPSEKIERIRKLLPQCIIYFE</sequence>
<dbReference type="InterPro" id="IPR032675">
    <property type="entry name" value="LRR_dom_sf"/>
</dbReference>
<feature type="domain" description="Disease resistance R13L4/SHOC-2-like LRR" evidence="4">
    <location>
        <begin position="89"/>
        <end position="164"/>
    </location>
</feature>
<feature type="chain" id="PRO_5002504191" evidence="3">
    <location>
        <begin position="30"/>
        <end position="173"/>
    </location>
</feature>
<organism evidence="5 6">
    <name type="scientific">Leptospira interrogans str. FPW1039</name>
    <dbReference type="NCBI Taxonomy" id="1193040"/>
    <lineage>
        <taxon>Bacteria</taxon>
        <taxon>Pseudomonadati</taxon>
        <taxon>Spirochaetota</taxon>
        <taxon>Spirochaetia</taxon>
        <taxon>Leptospirales</taxon>
        <taxon>Leptospiraceae</taxon>
        <taxon>Leptospira</taxon>
    </lineage>
</organism>
<dbReference type="Proteomes" id="UP000012164">
    <property type="component" value="Unassembled WGS sequence"/>
</dbReference>
<name>A0A0F6IJS9_LEPIR</name>
<dbReference type="Pfam" id="PF00560">
    <property type="entry name" value="LRR_1"/>
    <property type="match status" value="1"/>
</dbReference>
<dbReference type="GO" id="GO:0005737">
    <property type="term" value="C:cytoplasm"/>
    <property type="evidence" value="ECO:0007669"/>
    <property type="project" value="TreeGrafter"/>
</dbReference>
<dbReference type="InterPro" id="IPR003591">
    <property type="entry name" value="Leu-rich_rpt_typical-subtyp"/>
</dbReference>
<evidence type="ECO:0000313" key="6">
    <source>
        <dbReference type="Proteomes" id="UP000012164"/>
    </source>
</evidence>